<name>A0ABQ9G370_9NEOP</name>
<comment type="similarity">
    <text evidence="2">Belongs to the G-protein coupled receptor 1 family.</text>
</comment>
<accession>A0ABQ9G370</accession>
<dbReference type="InterPro" id="IPR000276">
    <property type="entry name" value="GPCR_Rhodpsn"/>
</dbReference>
<evidence type="ECO:0000259" key="10">
    <source>
        <dbReference type="PROSITE" id="PS50262"/>
    </source>
</evidence>
<evidence type="ECO:0000256" key="7">
    <source>
        <dbReference type="ARBA" id="ARBA00023170"/>
    </source>
</evidence>
<evidence type="ECO:0000256" key="1">
    <source>
        <dbReference type="ARBA" id="ARBA00004141"/>
    </source>
</evidence>
<evidence type="ECO:0000313" key="12">
    <source>
        <dbReference type="Proteomes" id="UP001159363"/>
    </source>
</evidence>
<evidence type="ECO:0000256" key="2">
    <source>
        <dbReference type="ARBA" id="ARBA00010663"/>
    </source>
</evidence>
<dbReference type="PANTHER" id="PTHR24238">
    <property type="entry name" value="G-PROTEIN COUPLED RECEPTOR"/>
    <property type="match status" value="1"/>
</dbReference>
<evidence type="ECO:0000256" key="6">
    <source>
        <dbReference type="ARBA" id="ARBA00023136"/>
    </source>
</evidence>
<proteinExistence type="inferred from homology"/>
<evidence type="ECO:0000256" key="9">
    <source>
        <dbReference type="SAM" id="Phobius"/>
    </source>
</evidence>
<comment type="subcellular location">
    <subcellularLocation>
        <location evidence="1">Membrane</location>
        <topology evidence="1">Multi-pass membrane protein</topology>
    </subcellularLocation>
</comment>
<feature type="transmembrane region" description="Helical" evidence="9">
    <location>
        <begin position="746"/>
        <end position="770"/>
    </location>
</feature>
<protein>
    <recommendedName>
        <fullName evidence="10">G-protein coupled receptors family 1 profile domain-containing protein</fullName>
    </recommendedName>
</protein>
<dbReference type="PRINTS" id="PR00237">
    <property type="entry name" value="GPCRRHODOPSN"/>
</dbReference>
<evidence type="ECO:0000256" key="8">
    <source>
        <dbReference type="ARBA" id="ARBA00023224"/>
    </source>
</evidence>
<feature type="domain" description="G-protein coupled receptors family 1 profile" evidence="10">
    <location>
        <begin position="707"/>
        <end position="767"/>
    </location>
</feature>
<dbReference type="PANTHER" id="PTHR24238:SF66">
    <property type="entry name" value="TACHYKININ-LIKE PEPTIDES RECEPTOR 86C"/>
    <property type="match status" value="1"/>
</dbReference>
<comment type="caution">
    <text evidence="11">The sequence shown here is derived from an EMBL/GenBank/DDBJ whole genome shotgun (WGS) entry which is preliminary data.</text>
</comment>
<keyword evidence="4 9" id="KW-1133">Transmembrane helix</keyword>
<keyword evidence="7" id="KW-0675">Receptor</keyword>
<reference evidence="11 12" key="1">
    <citation type="submission" date="2023-02" db="EMBL/GenBank/DDBJ databases">
        <title>LHISI_Scaffold_Assembly.</title>
        <authorList>
            <person name="Stuart O.P."/>
            <person name="Cleave R."/>
            <person name="Magrath M.J.L."/>
            <person name="Mikheyev A.S."/>
        </authorList>
    </citation>
    <scope>NUCLEOTIDE SEQUENCE [LARGE SCALE GENOMIC DNA]</scope>
    <source>
        <strain evidence="11">Daus_M_001</strain>
        <tissue evidence="11">Leg muscle</tissue>
    </source>
</reference>
<sequence>MNDLENGMLCVTKVIQQNELSTLYDGSELGLILGRSLPDFRTLESCRTMPLVGGFLPAISRFPRPCIPVVLHTQLVSPFIGSQDLDVKGSPDLSTSLHKIPMYSPSALSVISTLQFGARFKKSIYRTQEHARKGKKTSLRKSPVHHPVIRLCFRPSVESDCKHTVVRRATEFSVLPPNNANFLAHRQISRDRRTDGRLTDETDGCESSLTGIAVGVVALFMQLMKEKVHVKLKAVHDNVSTFEINLRKNLLPVPAYILTGTLSDMRPVKLVTMDGKQYRILTLENCKAWTILMTISTAHELNEIEFGVEDDWIGTLLLAGLPNKYRPMIMGIVGSGAKITADATKGRLFQDKLPTNGEDEEKSREYTKARPLKLRLSCLCRFRKFTRGSLVHRPMCFDAHNSDQAVERFCTHKESPLLKVSYAVYIPEVPVNPLSVRKVVEKGNNVTFDMFVGQTFGLDSERIATRPMDKGVYKLDVSPQTCDQQNDDHVTSRCISFPLHFALPDHLQQVRIRSEAVIFLQYIAQISPLTNVLLMFYPTSLAAERPASSLNSAHLEHFIETVELLTPISLSAKIPSSVTIRNEKKKLYLPKSALHKLRQGGPILRGGGEVIRPLTLHHSEPGLTPYRVITQLPHGRNVPHISLSVVWQAENSSSAHVPNTDLHQMNSTDEVTCRVGRRVVKRSNRETVCCAQQPAMKWRRSRGAVSQVILMFIIVVTIFAVCWLPYHGFFIYSYHNTALTVTRYVQHVYLAFYWFAMANAMVNPLIYYWMNCSAWNYFLSIVTDSGYFSTCTYRSARQCLRDCTRAQFSYSQCRKNRPSMCLSGSLGGAAVTRWLERSSCTWELCRKMPLVGGGFLGDLLFPRPWHSATHDIYCEQPIPEVMAHAYCTRKRTSCKFNVNCCELSSTQLKYQRLTRQIFQLR</sequence>
<dbReference type="EMBL" id="JARBHB010000016">
    <property type="protein sequence ID" value="KAJ8866919.1"/>
    <property type="molecule type" value="Genomic_DNA"/>
</dbReference>
<keyword evidence="5" id="KW-0297">G-protein coupled receptor</keyword>
<evidence type="ECO:0000313" key="11">
    <source>
        <dbReference type="EMBL" id="KAJ8866919.1"/>
    </source>
</evidence>
<evidence type="ECO:0000256" key="3">
    <source>
        <dbReference type="ARBA" id="ARBA00022692"/>
    </source>
</evidence>
<keyword evidence="6 9" id="KW-0472">Membrane</keyword>
<keyword evidence="3 9" id="KW-0812">Transmembrane</keyword>
<dbReference type="Pfam" id="PF00001">
    <property type="entry name" value="7tm_1"/>
    <property type="match status" value="1"/>
</dbReference>
<gene>
    <name evidence="11" type="ORF">PR048_032781</name>
</gene>
<dbReference type="Gene3D" id="1.20.1070.10">
    <property type="entry name" value="Rhodopsin 7-helix transmembrane proteins"/>
    <property type="match status" value="1"/>
</dbReference>
<feature type="transmembrane region" description="Helical" evidence="9">
    <location>
        <begin position="704"/>
        <end position="726"/>
    </location>
</feature>
<keyword evidence="12" id="KW-1185">Reference proteome</keyword>
<dbReference type="SUPFAM" id="SSF81321">
    <property type="entry name" value="Family A G protein-coupled receptor-like"/>
    <property type="match status" value="1"/>
</dbReference>
<dbReference type="InterPro" id="IPR017452">
    <property type="entry name" value="GPCR_Rhodpsn_7TM"/>
</dbReference>
<dbReference type="Proteomes" id="UP001159363">
    <property type="component" value="Chromosome 15"/>
</dbReference>
<evidence type="ECO:0000256" key="5">
    <source>
        <dbReference type="ARBA" id="ARBA00023040"/>
    </source>
</evidence>
<keyword evidence="8" id="KW-0807">Transducer</keyword>
<organism evidence="11 12">
    <name type="scientific">Dryococelus australis</name>
    <dbReference type="NCBI Taxonomy" id="614101"/>
    <lineage>
        <taxon>Eukaryota</taxon>
        <taxon>Metazoa</taxon>
        <taxon>Ecdysozoa</taxon>
        <taxon>Arthropoda</taxon>
        <taxon>Hexapoda</taxon>
        <taxon>Insecta</taxon>
        <taxon>Pterygota</taxon>
        <taxon>Neoptera</taxon>
        <taxon>Polyneoptera</taxon>
        <taxon>Phasmatodea</taxon>
        <taxon>Verophasmatodea</taxon>
        <taxon>Anareolatae</taxon>
        <taxon>Phasmatidae</taxon>
        <taxon>Eurycanthinae</taxon>
        <taxon>Dryococelus</taxon>
    </lineage>
</organism>
<evidence type="ECO:0000256" key="4">
    <source>
        <dbReference type="ARBA" id="ARBA00022989"/>
    </source>
</evidence>
<dbReference type="PROSITE" id="PS50262">
    <property type="entry name" value="G_PROTEIN_RECEP_F1_2"/>
    <property type="match status" value="1"/>
</dbReference>